<gene>
    <name evidence="1" type="ORF">NCTC11370_00607</name>
</gene>
<accession>A0A377G7C6</accession>
<reference evidence="1 2" key="1">
    <citation type="submission" date="2018-06" db="EMBL/GenBank/DDBJ databases">
        <authorList>
            <consortium name="Pathogen Informatics"/>
            <person name="Doyle S."/>
        </authorList>
    </citation>
    <scope>NUCLEOTIDE SEQUENCE [LARGE SCALE GENOMIC DNA]</scope>
    <source>
        <strain evidence="1 2">NCTC11370</strain>
    </source>
</reference>
<dbReference type="OrthoDB" id="5653822at2"/>
<keyword evidence="2" id="KW-1185">Reference proteome</keyword>
<dbReference type="GeneID" id="93292765"/>
<name>A0A377G7C6_9GAMM</name>
<organism evidence="1 2">
    <name type="scientific">Fluoribacter dumoffii</name>
    <dbReference type="NCBI Taxonomy" id="463"/>
    <lineage>
        <taxon>Bacteria</taxon>
        <taxon>Pseudomonadati</taxon>
        <taxon>Pseudomonadota</taxon>
        <taxon>Gammaproteobacteria</taxon>
        <taxon>Legionellales</taxon>
        <taxon>Legionellaceae</taxon>
        <taxon>Fluoribacter</taxon>
    </lineage>
</organism>
<dbReference type="AlphaFoldDB" id="A0A377G7C6"/>
<evidence type="ECO:0000313" key="1">
    <source>
        <dbReference type="EMBL" id="STO20549.1"/>
    </source>
</evidence>
<evidence type="ECO:0000313" key="2">
    <source>
        <dbReference type="Proteomes" id="UP000254554"/>
    </source>
</evidence>
<dbReference type="RefSeq" id="WP_010652756.1">
    <property type="nucleotide sequence ID" value="NZ_JAPHOO010000002.1"/>
</dbReference>
<dbReference type="EMBL" id="UGGT01000001">
    <property type="protein sequence ID" value="STO20549.1"/>
    <property type="molecule type" value="Genomic_DNA"/>
</dbReference>
<dbReference type="Proteomes" id="UP000254554">
    <property type="component" value="Unassembled WGS sequence"/>
</dbReference>
<sequence>MGGTIDDSTNVMIVNLKAGASFPSTINANLLERLRKSSLSDNPRIVALIRDYPDYGNRLLSLFRVLKEFEIEVSDNLEELIKKDISKTGMVVNLLGIMKQIDMDPKSLPIELIFKAAQFDSVVGQSINNLKMADLLDLPTLELLFSYPQHALELSQLLINLQECAFDTSILVDKLTATPVAGYQLKTILDLLGLILEKNIYYPAIVDILLRQEKYIEKIAEGARKLAAENLLLSNYFELLEQNPQNANVFAKNIILLNNASLIDHHDFGSLVKVSKLGVGAFHFMRLLQIADLLTEKNYQKICAHNDLLSRADIIESLGQLPMIATFNKDELERMLEIMINSPLPVADVLAFRSILANHLICEEQVSRTRLNA</sequence>
<protein>
    <submittedName>
        <fullName evidence="1">Uncharacterized protein</fullName>
    </submittedName>
</protein>
<proteinExistence type="predicted"/>